<proteinExistence type="predicted"/>
<reference evidence="2" key="1">
    <citation type="journal article" date="2020" name="MBio">
        <title>Horizontal gene transfer to a defensive symbiont with a reduced genome amongst a multipartite beetle microbiome.</title>
        <authorList>
            <person name="Waterworth S.C."/>
            <person name="Florez L.V."/>
            <person name="Rees E.R."/>
            <person name="Hertweck C."/>
            <person name="Kaltenpoth M."/>
            <person name="Kwan J.C."/>
        </authorList>
    </citation>
    <scope>NUCLEOTIDE SEQUENCE [LARGE SCALE GENOMIC DNA]</scope>
</reference>
<evidence type="ECO:0000313" key="2">
    <source>
        <dbReference type="Proteomes" id="UP000487117"/>
    </source>
</evidence>
<accession>A0A7V8FHR6</accession>
<dbReference type="AlphaFoldDB" id="A0A7V8FHR6"/>
<name>A0A7V8FHR6_STEMA</name>
<gene>
    <name evidence="1" type="ORF">GAK31_01446</name>
</gene>
<organism evidence="1 2">
    <name type="scientific">Stenotrophomonas maltophilia</name>
    <name type="common">Pseudomonas maltophilia</name>
    <name type="synonym">Xanthomonas maltophilia</name>
    <dbReference type="NCBI Taxonomy" id="40324"/>
    <lineage>
        <taxon>Bacteria</taxon>
        <taxon>Pseudomonadati</taxon>
        <taxon>Pseudomonadota</taxon>
        <taxon>Gammaproteobacteria</taxon>
        <taxon>Lysobacterales</taxon>
        <taxon>Lysobacteraceae</taxon>
        <taxon>Stenotrophomonas</taxon>
        <taxon>Stenotrophomonas maltophilia group</taxon>
    </lineage>
</organism>
<protein>
    <submittedName>
        <fullName evidence="1">Uncharacterized protein</fullName>
    </submittedName>
</protein>
<evidence type="ECO:0000313" key="1">
    <source>
        <dbReference type="EMBL" id="KAF1015962.1"/>
    </source>
</evidence>
<dbReference type="EMBL" id="WNDS01000002">
    <property type="protein sequence ID" value="KAF1015962.1"/>
    <property type="molecule type" value="Genomic_DNA"/>
</dbReference>
<dbReference type="Proteomes" id="UP000487117">
    <property type="component" value="Unassembled WGS sequence"/>
</dbReference>
<sequence>MGVLAVLLLALAVWLVSRCWPVPAAQRQALAQLDSPVHASGRNGFAQLWLLAYDGPDAAGRERLLAEDVARWQGGLPGQRAGVSVAAERLHAVPLGAGSRCGTRGIDCLAQVRAEPQRFARVHQGHAALHARVADLAGYGHFRSPFVLAPRDVCVPLPALLPLMDPGSAHALAFVQGDHAAGLAGICATLLAGRRLVHGSDALVTSVLGAALVETQARLLSEMLAELPAGQPLPPACHAALQPMGVDEQDLCPALRGEFALSTPALDAESARLPWNGLVFDVQATRLCMAPHYAWACGSAARQALAEDRPLEVPPAPPQGIECLSNILGCRLAAIAFPAIQPYAARSQDAAAMLRLVAAQCWLRQQPGPRAQALSHLPAEMRSATRVPELGPDGLSL</sequence>
<comment type="caution">
    <text evidence="1">The sequence shown here is derived from an EMBL/GenBank/DDBJ whole genome shotgun (WGS) entry which is preliminary data.</text>
</comment>